<protein>
    <submittedName>
        <fullName evidence="1">Uncharacterized protein</fullName>
    </submittedName>
</protein>
<accession>A0A9E8V8F8</accession>
<sequence length="32" mass="3642">MRGMSAKLPDGIARFILYIKEDNNMGGEDGWR</sequence>
<organism evidence="1 2">
    <name type="scientific">Methanophagales virus GBV303</name>
    <dbReference type="NCBI Taxonomy" id="2986514"/>
    <lineage>
        <taxon>Viruses</taxon>
        <taxon>Viruses incertae sedis</taxon>
        <taxon>Itzamnaviridae</taxon>
        <taxon>Demiitzamnavirus</taxon>
        <taxon>Demiitzamnavirus mexicoense</taxon>
    </lineage>
</organism>
<evidence type="ECO:0000313" key="1">
    <source>
        <dbReference type="EMBL" id="WAE39659.1"/>
    </source>
</evidence>
<name>A0A9E8V8F8_9VIRU</name>
<dbReference type="Proteomes" id="UP001156932">
    <property type="component" value="Segment"/>
</dbReference>
<dbReference type="EMBL" id="OP880254">
    <property type="protein sequence ID" value="WAE39659.1"/>
    <property type="molecule type" value="Genomic_DNA"/>
</dbReference>
<gene>
    <name evidence="1" type="ORF">NNKAGPMP_00023</name>
</gene>
<proteinExistence type="predicted"/>
<evidence type="ECO:0000313" key="2">
    <source>
        <dbReference type="Proteomes" id="UP001156932"/>
    </source>
</evidence>
<reference evidence="1 2" key="1">
    <citation type="submission" date="2022-10" db="EMBL/GenBank/DDBJ databases">
        <title>Evolutionary Diversification of Methanotrophic Ca. Methanophagales (ANME-1) and Their Expansive Virome.</title>
        <authorList>
            <person name="Laso-Perez R."/>
            <person name="Wu F."/>
            <person name="Cremiere A."/>
            <person name="Speth D.R."/>
            <person name="Magyar J.S."/>
            <person name="Krupovic M."/>
            <person name="Orphan V.J."/>
        </authorList>
    </citation>
    <scope>NUCLEOTIDE SEQUENCE [LARGE SCALE GENOMIC DNA]</scope>
</reference>
<keyword evidence="2" id="KW-1185">Reference proteome</keyword>